<protein>
    <recommendedName>
        <fullName evidence="1">Helicase ATP-binding domain-containing protein</fullName>
    </recommendedName>
</protein>
<dbReference type="Gene3D" id="3.40.50.10810">
    <property type="entry name" value="Tandem AAA-ATPase domain"/>
    <property type="match status" value="1"/>
</dbReference>
<evidence type="ECO:0000313" key="3">
    <source>
        <dbReference type="Proteomes" id="UP000179266"/>
    </source>
</evidence>
<feature type="domain" description="Helicase ATP-binding" evidence="1">
    <location>
        <begin position="1"/>
        <end position="113"/>
    </location>
</feature>
<dbReference type="InterPro" id="IPR027417">
    <property type="entry name" value="P-loop_NTPase"/>
</dbReference>
<dbReference type="InterPro" id="IPR014001">
    <property type="entry name" value="Helicase_ATP-bd"/>
</dbReference>
<evidence type="ECO:0000313" key="2">
    <source>
        <dbReference type="EMBL" id="OGL46720.1"/>
    </source>
</evidence>
<dbReference type="SUPFAM" id="SSF52540">
    <property type="entry name" value="P-loop containing nucleoside triphosphate hydrolases"/>
    <property type="match status" value="1"/>
</dbReference>
<dbReference type="AlphaFoldDB" id="A0A1F7RZ63"/>
<name>A0A1F7RZ63_9BACT</name>
<accession>A0A1F7RZ63</accession>
<evidence type="ECO:0000259" key="1">
    <source>
        <dbReference type="PROSITE" id="PS51192"/>
    </source>
</evidence>
<gene>
    <name evidence="2" type="ORF">A2161_01220</name>
</gene>
<comment type="caution">
    <text evidence="2">The sequence shown here is derived from an EMBL/GenBank/DDBJ whole genome shotgun (WGS) entry which is preliminary data.</text>
</comment>
<dbReference type="Proteomes" id="UP000179266">
    <property type="component" value="Unassembled WGS sequence"/>
</dbReference>
<organism evidence="2 3">
    <name type="scientific">Candidatus Schekmanbacteria bacterium RBG_13_48_7</name>
    <dbReference type="NCBI Taxonomy" id="1817878"/>
    <lineage>
        <taxon>Bacteria</taxon>
        <taxon>Candidatus Schekmaniibacteriota</taxon>
    </lineage>
</organism>
<dbReference type="InterPro" id="IPR038718">
    <property type="entry name" value="SNF2-like_sf"/>
</dbReference>
<dbReference type="PROSITE" id="PS51192">
    <property type="entry name" value="HELICASE_ATP_BIND_1"/>
    <property type="match status" value="1"/>
</dbReference>
<proteinExistence type="predicted"/>
<sequence>MLNPFKKDRLNYTVLYHTDMARESGRSGANGIDLETFNWSAYDLVVIDESHNFRGNPVEKVKHDGNTKMNRAKWLMEKVIKSGAKTKVLMLSATPVNNSLRDLRNQIAFITEGKEDALLDSCTCRIKNIGLTLKNAQTQFTTWVETLFGKMARTFLKGMRVSSWNELKERILLGVDEINASPVVHRWKKFDMLDN</sequence>
<reference evidence="2 3" key="1">
    <citation type="journal article" date="2016" name="Nat. Commun.">
        <title>Thousands of microbial genomes shed light on interconnected biogeochemical processes in an aquifer system.</title>
        <authorList>
            <person name="Anantharaman K."/>
            <person name="Brown C.T."/>
            <person name="Hug L.A."/>
            <person name="Sharon I."/>
            <person name="Castelle C.J."/>
            <person name="Probst A.J."/>
            <person name="Thomas B.C."/>
            <person name="Singh A."/>
            <person name="Wilkins M.J."/>
            <person name="Karaoz U."/>
            <person name="Brodie E.L."/>
            <person name="Williams K.H."/>
            <person name="Hubbard S.S."/>
            <person name="Banfield J.F."/>
        </authorList>
    </citation>
    <scope>NUCLEOTIDE SEQUENCE [LARGE SCALE GENOMIC DNA]</scope>
</reference>
<dbReference type="EMBL" id="MGDD01000116">
    <property type="protein sequence ID" value="OGL46720.1"/>
    <property type="molecule type" value="Genomic_DNA"/>
</dbReference>